<dbReference type="InterPro" id="IPR000719">
    <property type="entry name" value="Prot_kinase_dom"/>
</dbReference>
<evidence type="ECO:0000256" key="17">
    <source>
        <dbReference type="ARBA" id="ARBA00023180"/>
    </source>
</evidence>
<comment type="catalytic activity">
    <reaction evidence="19">
        <text>L-seryl-[protein] + ATP = O-phospho-L-seryl-[protein] + ADP + H(+)</text>
        <dbReference type="Rhea" id="RHEA:17989"/>
        <dbReference type="Rhea" id="RHEA-COMP:9863"/>
        <dbReference type="Rhea" id="RHEA-COMP:11604"/>
        <dbReference type="ChEBI" id="CHEBI:15378"/>
        <dbReference type="ChEBI" id="CHEBI:29999"/>
        <dbReference type="ChEBI" id="CHEBI:30616"/>
        <dbReference type="ChEBI" id="CHEBI:83421"/>
        <dbReference type="ChEBI" id="CHEBI:456216"/>
        <dbReference type="EC" id="2.7.11.1"/>
    </reaction>
</comment>
<evidence type="ECO:0000256" key="6">
    <source>
        <dbReference type="ARBA" id="ARBA00022679"/>
    </source>
</evidence>
<dbReference type="AlphaFoldDB" id="A0A068UBF7"/>
<evidence type="ECO:0000259" key="23">
    <source>
        <dbReference type="PROSITE" id="PS50011"/>
    </source>
</evidence>
<dbReference type="Gene3D" id="3.80.10.10">
    <property type="entry name" value="Ribonuclease Inhibitor"/>
    <property type="match status" value="2"/>
</dbReference>
<gene>
    <name evidence="24" type="ORF">GSCOC_T00020635001</name>
</gene>
<dbReference type="OMA" id="HNIHIVE"/>
<evidence type="ECO:0000256" key="16">
    <source>
        <dbReference type="ARBA" id="ARBA00023170"/>
    </source>
</evidence>
<sequence>MILVLKKIHTNSAPLNKFSRKIFIYQTPKTSECLNEFSFNTFLQYIYIYIYIYIYKKRKPSILPPSLSKNHFISPHVHSKSLKKILVPILKPKIPFFPPCILSRNSEKLKLFLQKEEFQWKMGEAHLGFPLMLSFVIIFLGFSPSIHSQSSDASVMQDLKKALNPPSSLGWDDPDPCQWKNVDCSKNDNRVNRIQIGNQGLTGSLPDSLSKLNALQFLELQNNHLTGPLPSLNGFGSLQRALLGYNNFSYIPPDFFAGMNSLQVVSLDYNQFSSWVIPDSIKSAASLSSFSATSTNISGSIPDFFGPDTLPSLTSLHLSFNNLVGGLPASFSRSSIQSLWLNGNKLNGSIDVIGSMTELTELWLHGNAITGPLPDFSRLKQLQNVSFRDNSLTGPVPESLVALPSLYIVNLTNNKLQGPTPKFAAKSVQLDMNPGSNSFCSDAPGEPCDPRVNSLLAVAKDMGYPILFASDWRGNDPCMPLWSGISCINGNITVVNYPGMKLNGTISPNFSSITSLQKLILSNNNLTGSVPVELTSLPNLQLLDLSNNSLSGFVPSFKNNVVVRVAGNPNIGKPSPPPNAPGTPPGSPPGSSGGGGGSRGGNTGGGKKSSSTGVIVGLVVGIAAAVVCIAFLVFCVRKNKRKVSGRAQGPSTVVIHPRHSGSDQDTVKITVAGSSANGGTSETFSIGSNGHHNIHIVERDGHTIRIEVLRNVTGNFSEENILGRGGFGTVYKGELDDGTKIAAKRMETGVMSDKGLDEFKAEIAVVTKVRHRHLVALHGYCLEDNERILVYEYMPQGPLSKHLFSWKDEQLKPLEWKQRLTVALDVARGVEYLHGLAQQSFIHRDLKPSNILLGDDMRAKVADFGLVRLVPEGKATVVTRLAGTFGYLAPEYAVMGRVTTKIDVFAFGVILMELITGRKALDESQPEESAHLVPWFRRMQISKDFQKAIDPMIDLNEETLSSVNTVAELAGHCCAREPHQRPDMGHAVNVLSSLAELWKPSEPDPDDIYGIDYEMTLPQAVKKWQALEGMSSMDNTSFIGSSENTQTSIPTRPSGFADSFTSSDGR</sequence>
<keyword evidence="5" id="KW-0433">Leucine-rich repeat</keyword>
<feature type="binding site" evidence="20">
    <location>
        <position position="744"/>
    </location>
    <ligand>
        <name>ATP</name>
        <dbReference type="ChEBI" id="CHEBI:30616"/>
    </ligand>
</feature>
<dbReference type="InterPro" id="IPR017441">
    <property type="entry name" value="Protein_kinase_ATP_BS"/>
</dbReference>
<dbReference type="PANTHER" id="PTHR47986">
    <property type="entry name" value="OSJNBA0070M12.3 PROTEIN"/>
    <property type="match status" value="1"/>
</dbReference>
<dbReference type="Gene3D" id="1.10.510.10">
    <property type="entry name" value="Transferase(Phosphotransferase) domain 1"/>
    <property type="match status" value="1"/>
</dbReference>
<dbReference type="SUPFAM" id="SSF52058">
    <property type="entry name" value="L domain-like"/>
    <property type="match status" value="1"/>
</dbReference>
<dbReference type="PhylomeDB" id="A0A068UBF7"/>
<feature type="region of interest" description="Disordered" evidence="21">
    <location>
        <begin position="568"/>
        <end position="608"/>
    </location>
</feature>
<evidence type="ECO:0000256" key="2">
    <source>
        <dbReference type="ARBA" id="ARBA00008684"/>
    </source>
</evidence>
<feature type="compositionally biased region" description="Gly residues" evidence="21">
    <location>
        <begin position="591"/>
        <end position="607"/>
    </location>
</feature>
<evidence type="ECO:0000313" key="25">
    <source>
        <dbReference type="Proteomes" id="UP000295252"/>
    </source>
</evidence>
<dbReference type="EC" id="2.7.11.1" evidence="3"/>
<evidence type="ECO:0000256" key="21">
    <source>
        <dbReference type="SAM" id="MobiDB-lite"/>
    </source>
</evidence>
<dbReference type="Gramene" id="CDP05529">
    <property type="protein sequence ID" value="CDP05529"/>
    <property type="gene ID" value="GSCOC_T00020635001"/>
</dbReference>
<dbReference type="PROSITE" id="PS50011">
    <property type="entry name" value="PROTEIN_KINASE_DOM"/>
    <property type="match status" value="1"/>
</dbReference>
<keyword evidence="11" id="KW-0418">Kinase</keyword>
<dbReference type="Pfam" id="PF00069">
    <property type="entry name" value="Pkinase"/>
    <property type="match status" value="1"/>
</dbReference>
<proteinExistence type="inferred from homology"/>
<name>A0A068UBF7_COFCA</name>
<feature type="domain" description="Protein kinase" evidence="23">
    <location>
        <begin position="716"/>
        <end position="994"/>
    </location>
</feature>
<dbReference type="GO" id="GO:0051707">
    <property type="term" value="P:response to other organism"/>
    <property type="evidence" value="ECO:0007669"/>
    <property type="project" value="UniProtKB-ARBA"/>
</dbReference>
<dbReference type="InterPro" id="IPR003591">
    <property type="entry name" value="Leu-rich_rpt_typical-subtyp"/>
</dbReference>
<dbReference type="FunFam" id="3.30.200.20:FF:000226">
    <property type="entry name" value="receptor protein kinase TMK1"/>
    <property type="match status" value="1"/>
</dbReference>
<keyword evidence="10 20" id="KW-0547">Nucleotide-binding</keyword>
<evidence type="ECO:0000256" key="7">
    <source>
        <dbReference type="ARBA" id="ARBA00022692"/>
    </source>
</evidence>
<dbReference type="Pfam" id="PF12799">
    <property type="entry name" value="LRR_4"/>
    <property type="match status" value="1"/>
</dbReference>
<reference evidence="25" key="1">
    <citation type="journal article" date="2014" name="Science">
        <title>The coffee genome provides insight into the convergent evolution of caffeine biosynthesis.</title>
        <authorList>
            <person name="Denoeud F."/>
            <person name="Carretero-Paulet L."/>
            <person name="Dereeper A."/>
            <person name="Droc G."/>
            <person name="Guyot R."/>
            <person name="Pietrella M."/>
            <person name="Zheng C."/>
            <person name="Alberti A."/>
            <person name="Anthony F."/>
            <person name="Aprea G."/>
            <person name="Aury J.M."/>
            <person name="Bento P."/>
            <person name="Bernard M."/>
            <person name="Bocs S."/>
            <person name="Campa C."/>
            <person name="Cenci A."/>
            <person name="Combes M.C."/>
            <person name="Crouzillat D."/>
            <person name="Da Silva C."/>
            <person name="Daddiego L."/>
            <person name="De Bellis F."/>
            <person name="Dussert S."/>
            <person name="Garsmeur O."/>
            <person name="Gayraud T."/>
            <person name="Guignon V."/>
            <person name="Jahn K."/>
            <person name="Jamilloux V."/>
            <person name="Joet T."/>
            <person name="Labadie K."/>
            <person name="Lan T."/>
            <person name="Leclercq J."/>
            <person name="Lepelley M."/>
            <person name="Leroy T."/>
            <person name="Li L.T."/>
            <person name="Librado P."/>
            <person name="Lopez L."/>
            <person name="Munoz A."/>
            <person name="Noel B."/>
            <person name="Pallavicini A."/>
            <person name="Perrotta G."/>
            <person name="Poncet V."/>
            <person name="Pot D."/>
            <person name="Priyono X."/>
            <person name="Rigoreau M."/>
            <person name="Rouard M."/>
            <person name="Rozas J."/>
            <person name="Tranchant-Dubreuil C."/>
            <person name="VanBuren R."/>
            <person name="Zhang Q."/>
            <person name="Andrade A.C."/>
            <person name="Argout X."/>
            <person name="Bertrand B."/>
            <person name="de Kochko A."/>
            <person name="Graziosi G."/>
            <person name="Henry R.J."/>
            <person name="Jayarama X."/>
            <person name="Ming R."/>
            <person name="Nagai C."/>
            <person name="Rounsley S."/>
            <person name="Sankoff D."/>
            <person name="Giuliano G."/>
            <person name="Albert V.A."/>
            <person name="Wincker P."/>
            <person name="Lashermes P."/>
        </authorList>
    </citation>
    <scope>NUCLEOTIDE SEQUENCE [LARGE SCALE GENOMIC DNA]</scope>
    <source>
        <strain evidence="25">cv. DH200-94</strain>
    </source>
</reference>
<evidence type="ECO:0000256" key="8">
    <source>
        <dbReference type="ARBA" id="ARBA00022729"/>
    </source>
</evidence>
<comment type="subcellular location">
    <subcellularLocation>
        <location evidence="1">Membrane</location>
        <topology evidence="1">Single-pass membrane protein</topology>
    </subcellularLocation>
</comment>
<evidence type="ECO:0000256" key="22">
    <source>
        <dbReference type="SAM" id="Phobius"/>
    </source>
</evidence>
<evidence type="ECO:0000256" key="9">
    <source>
        <dbReference type="ARBA" id="ARBA00022737"/>
    </source>
</evidence>
<dbReference type="PANTHER" id="PTHR47986:SF34">
    <property type="entry name" value="RECEPTOR-LIKE KINASE TMK2"/>
    <property type="match status" value="1"/>
</dbReference>
<feature type="transmembrane region" description="Helical" evidence="22">
    <location>
        <begin position="614"/>
        <end position="636"/>
    </location>
</feature>
<dbReference type="InterPro" id="IPR011009">
    <property type="entry name" value="Kinase-like_dom_sf"/>
</dbReference>
<keyword evidence="6" id="KW-0808">Transferase</keyword>
<comment type="catalytic activity">
    <reaction evidence="18">
        <text>L-threonyl-[protein] + ATP = O-phospho-L-threonyl-[protein] + ADP + H(+)</text>
        <dbReference type="Rhea" id="RHEA:46608"/>
        <dbReference type="Rhea" id="RHEA-COMP:11060"/>
        <dbReference type="Rhea" id="RHEA-COMP:11605"/>
        <dbReference type="ChEBI" id="CHEBI:15378"/>
        <dbReference type="ChEBI" id="CHEBI:30013"/>
        <dbReference type="ChEBI" id="CHEBI:30616"/>
        <dbReference type="ChEBI" id="CHEBI:61977"/>
        <dbReference type="ChEBI" id="CHEBI:456216"/>
        <dbReference type="EC" id="2.7.11.1"/>
    </reaction>
</comment>
<evidence type="ECO:0000256" key="1">
    <source>
        <dbReference type="ARBA" id="ARBA00004167"/>
    </source>
</evidence>
<feature type="compositionally biased region" description="Pro residues" evidence="21">
    <location>
        <begin position="574"/>
        <end position="588"/>
    </location>
</feature>
<comment type="similarity">
    <text evidence="2">Belongs to the protein kinase superfamily. Ser/Thr protein kinase family.</text>
</comment>
<dbReference type="GO" id="GO:0004674">
    <property type="term" value="F:protein serine/threonine kinase activity"/>
    <property type="evidence" value="ECO:0007669"/>
    <property type="project" value="UniProtKB-KW"/>
</dbReference>
<keyword evidence="25" id="KW-1185">Reference proteome</keyword>
<dbReference type="EMBL" id="HG739100">
    <property type="protein sequence ID" value="CDP05529.1"/>
    <property type="molecule type" value="Genomic_DNA"/>
</dbReference>
<dbReference type="InParanoid" id="A0A068UBF7"/>
<dbReference type="Pfam" id="PF08263">
    <property type="entry name" value="LRRNT_2"/>
    <property type="match status" value="2"/>
</dbReference>
<keyword evidence="16" id="KW-0675">Receptor</keyword>
<keyword evidence="17" id="KW-0325">Glycoprotein</keyword>
<dbReference type="CDD" id="cd14066">
    <property type="entry name" value="STKc_IRAK"/>
    <property type="match status" value="1"/>
</dbReference>
<keyword evidence="8" id="KW-0732">Signal</keyword>
<dbReference type="PROSITE" id="PS00108">
    <property type="entry name" value="PROTEIN_KINASE_ST"/>
    <property type="match status" value="1"/>
</dbReference>
<dbReference type="FunFam" id="3.80.10.10:FF:000129">
    <property type="entry name" value="Leucine-rich repeat receptor-like kinase"/>
    <property type="match status" value="1"/>
</dbReference>
<evidence type="ECO:0000256" key="3">
    <source>
        <dbReference type="ARBA" id="ARBA00012513"/>
    </source>
</evidence>
<dbReference type="InterPro" id="IPR032675">
    <property type="entry name" value="LRR_dom_sf"/>
</dbReference>
<dbReference type="InterPro" id="IPR008271">
    <property type="entry name" value="Ser/Thr_kinase_AS"/>
</dbReference>
<feature type="region of interest" description="Disordered" evidence="21">
    <location>
        <begin position="645"/>
        <end position="664"/>
    </location>
</feature>
<protein>
    <recommendedName>
        <fullName evidence="3">non-specific serine/threonine protein kinase</fullName>
        <ecNumber evidence="3">2.7.11.1</ecNumber>
    </recommendedName>
</protein>
<keyword evidence="9" id="KW-0677">Repeat</keyword>
<keyword evidence="13 22" id="KW-1133">Transmembrane helix</keyword>
<evidence type="ECO:0000256" key="12">
    <source>
        <dbReference type="ARBA" id="ARBA00022840"/>
    </source>
</evidence>
<evidence type="ECO:0000256" key="5">
    <source>
        <dbReference type="ARBA" id="ARBA00022614"/>
    </source>
</evidence>
<evidence type="ECO:0000256" key="18">
    <source>
        <dbReference type="ARBA" id="ARBA00047899"/>
    </source>
</evidence>
<dbReference type="OrthoDB" id="1607253at2759"/>
<dbReference type="FunFam" id="3.80.10.10:FF:000190">
    <property type="entry name" value="Receptor-like kinase TMK4"/>
    <property type="match status" value="1"/>
</dbReference>
<evidence type="ECO:0000256" key="14">
    <source>
        <dbReference type="ARBA" id="ARBA00023136"/>
    </source>
</evidence>
<evidence type="ECO:0000256" key="11">
    <source>
        <dbReference type="ARBA" id="ARBA00022777"/>
    </source>
</evidence>
<dbReference type="InterPro" id="IPR025875">
    <property type="entry name" value="Leu-rich_rpt_4"/>
</dbReference>
<dbReference type="Proteomes" id="UP000295252">
    <property type="component" value="Chromosome III"/>
</dbReference>
<dbReference type="InterPro" id="IPR001611">
    <property type="entry name" value="Leu-rich_rpt"/>
</dbReference>
<keyword evidence="15" id="KW-1015">Disulfide bond</keyword>
<dbReference type="GO" id="GO:0016020">
    <property type="term" value="C:membrane"/>
    <property type="evidence" value="ECO:0007669"/>
    <property type="project" value="UniProtKB-SubCell"/>
</dbReference>
<feature type="compositionally biased region" description="Polar residues" evidence="21">
    <location>
        <begin position="1034"/>
        <end position="1051"/>
    </location>
</feature>
<evidence type="ECO:0000313" key="24">
    <source>
        <dbReference type="EMBL" id="CDP05529.1"/>
    </source>
</evidence>
<dbReference type="PROSITE" id="PS00107">
    <property type="entry name" value="PROTEIN_KINASE_ATP"/>
    <property type="match status" value="1"/>
</dbReference>
<evidence type="ECO:0000256" key="13">
    <source>
        <dbReference type="ARBA" id="ARBA00022989"/>
    </source>
</evidence>
<evidence type="ECO:0000256" key="4">
    <source>
        <dbReference type="ARBA" id="ARBA00022527"/>
    </source>
</evidence>
<feature type="region of interest" description="Disordered" evidence="21">
    <location>
        <begin position="1034"/>
        <end position="1066"/>
    </location>
</feature>
<dbReference type="Pfam" id="PF00560">
    <property type="entry name" value="LRR_1"/>
    <property type="match status" value="1"/>
</dbReference>
<dbReference type="FunFam" id="1.10.510.10:FF:000198">
    <property type="entry name" value="receptor protein kinase TMK1"/>
    <property type="match status" value="1"/>
</dbReference>
<keyword evidence="4" id="KW-0723">Serine/threonine-protein kinase</keyword>
<keyword evidence="14 22" id="KW-0472">Membrane</keyword>
<dbReference type="SMART" id="SM00369">
    <property type="entry name" value="LRR_TYP"/>
    <property type="match status" value="5"/>
</dbReference>
<evidence type="ECO:0000256" key="10">
    <source>
        <dbReference type="ARBA" id="ARBA00022741"/>
    </source>
</evidence>
<evidence type="ECO:0000256" key="19">
    <source>
        <dbReference type="ARBA" id="ARBA00048679"/>
    </source>
</evidence>
<keyword evidence="12 20" id="KW-0067">ATP-binding</keyword>
<dbReference type="Gene3D" id="3.30.200.20">
    <property type="entry name" value="Phosphorylase Kinase, domain 1"/>
    <property type="match status" value="1"/>
</dbReference>
<evidence type="ECO:0000256" key="20">
    <source>
        <dbReference type="PROSITE-ProRule" id="PRU10141"/>
    </source>
</evidence>
<dbReference type="SUPFAM" id="SSF56112">
    <property type="entry name" value="Protein kinase-like (PK-like)"/>
    <property type="match status" value="1"/>
</dbReference>
<dbReference type="InterPro" id="IPR052422">
    <property type="entry name" value="Auxin_Ser/Thr_Kinase"/>
</dbReference>
<dbReference type="GO" id="GO:0006952">
    <property type="term" value="P:defense response"/>
    <property type="evidence" value="ECO:0007669"/>
    <property type="project" value="UniProtKB-ARBA"/>
</dbReference>
<evidence type="ECO:0000256" key="15">
    <source>
        <dbReference type="ARBA" id="ARBA00023157"/>
    </source>
</evidence>
<keyword evidence="7 22" id="KW-0812">Transmembrane</keyword>
<organism evidence="24 25">
    <name type="scientific">Coffea canephora</name>
    <name type="common">Robusta coffee</name>
    <dbReference type="NCBI Taxonomy" id="49390"/>
    <lineage>
        <taxon>Eukaryota</taxon>
        <taxon>Viridiplantae</taxon>
        <taxon>Streptophyta</taxon>
        <taxon>Embryophyta</taxon>
        <taxon>Tracheophyta</taxon>
        <taxon>Spermatophyta</taxon>
        <taxon>Magnoliopsida</taxon>
        <taxon>eudicotyledons</taxon>
        <taxon>Gunneridae</taxon>
        <taxon>Pentapetalae</taxon>
        <taxon>asterids</taxon>
        <taxon>lamiids</taxon>
        <taxon>Gentianales</taxon>
        <taxon>Rubiaceae</taxon>
        <taxon>Ixoroideae</taxon>
        <taxon>Gardenieae complex</taxon>
        <taxon>Bertiereae - Coffeeae clade</taxon>
        <taxon>Coffeeae</taxon>
        <taxon>Coffea</taxon>
    </lineage>
</organism>
<dbReference type="InterPro" id="IPR013210">
    <property type="entry name" value="LRR_N_plant-typ"/>
</dbReference>
<dbReference type="SMART" id="SM00220">
    <property type="entry name" value="S_TKc"/>
    <property type="match status" value="1"/>
</dbReference>
<dbReference type="PRINTS" id="PR00019">
    <property type="entry name" value="LEURICHRPT"/>
</dbReference>
<dbReference type="GO" id="GO:0005524">
    <property type="term" value="F:ATP binding"/>
    <property type="evidence" value="ECO:0007669"/>
    <property type="project" value="UniProtKB-UniRule"/>
</dbReference>
<accession>A0A068UBF7</accession>